<dbReference type="HOGENOM" id="CLU_030555_3_1_9"/>
<dbReference type="PIRSF" id="PIRSF006446">
    <property type="entry name" value="Cyt_quinol_oxidase_1"/>
    <property type="match status" value="1"/>
</dbReference>
<reference evidence="14" key="1">
    <citation type="journal article" date="2013" name="Genome Announc.">
        <title>Whole-Genome Sequencing of Lactobacillus shenzhenensis Strain LY-73T.</title>
        <authorList>
            <person name="Lin Z."/>
            <person name="Liu Z."/>
            <person name="Yang R."/>
            <person name="Zou Y."/>
            <person name="Wan D."/>
            <person name="Chen J."/>
            <person name="Guo M."/>
            <person name="Zhao J."/>
            <person name="Fang C."/>
            <person name="Yang R."/>
            <person name="Liu F."/>
        </authorList>
    </citation>
    <scope>NUCLEOTIDE SEQUENCE [LARGE SCALE GENOMIC DNA]</scope>
    <source>
        <strain evidence="14">LY-73</strain>
    </source>
</reference>
<dbReference type="InterPro" id="IPR002585">
    <property type="entry name" value="Cyt-d_ubiquinol_oxidase_su_1"/>
</dbReference>
<feature type="transmembrane region" description="Helical" evidence="12">
    <location>
        <begin position="223"/>
        <end position="241"/>
    </location>
</feature>
<keyword evidence="5 12" id="KW-0349">Heme</keyword>
<keyword evidence="7 12" id="KW-0479">Metal-binding</keyword>
<dbReference type="GO" id="GO:0020037">
    <property type="term" value="F:heme binding"/>
    <property type="evidence" value="ECO:0007669"/>
    <property type="project" value="TreeGrafter"/>
</dbReference>
<dbReference type="EMBL" id="KI271585">
    <property type="protein sequence ID" value="ERL65663.1"/>
    <property type="molecule type" value="Genomic_DNA"/>
</dbReference>
<evidence type="ECO:0000256" key="5">
    <source>
        <dbReference type="ARBA" id="ARBA00022617"/>
    </source>
</evidence>
<comment type="similarity">
    <text evidence="2 12">Belongs to the cytochrome ubiquinol oxidase subunit 1 family.</text>
</comment>
<evidence type="ECO:0000313" key="13">
    <source>
        <dbReference type="EMBL" id="ERL65663.1"/>
    </source>
</evidence>
<keyword evidence="10 12" id="KW-0408">Iron</keyword>
<dbReference type="RefSeq" id="WP_022529015.1">
    <property type="nucleotide sequence ID" value="NZ_KI271585.1"/>
</dbReference>
<evidence type="ECO:0000256" key="10">
    <source>
        <dbReference type="ARBA" id="ARBA00023004"/>
    </source>
</evidence>
<feature type="transmembrane region" description="Helical" evidence="12">
    <location>
        <begin position="192"/>
        <end position="216"/>
    </location>
</feature>
<feature type="transmembrane region" description="Helical" evidence="12">
    <location>
        <begin position="436"/>
        <end position="458"/>
    </location>
</feature>
<feature type="transmembrane region" description="Helical" evidence="12">
    <location>
        <begin position="348"/>
        <end position="374"/>
    </location>
</feature>
<dbReference type="Pfam" id="PF01654">
    <property type="entry name" value="Cyt_bd_oxida_I"/>
    <property type="match status" value="1"/>
</dbReference>
<feature type="transmembrane region" description="Helical" evidence="12">
    <location>
        <begin position="138"/>
        <end position="161"/>
    </location>
</feature>
<dbReference type="GO" id="GO:0005886">
    <property type="term" value="C:plasma membrane"/>
    <property type="evidence" value="ECO:0007669"/>
    <property type="project" value="UniProtKB-SubCell"/>
</dbReference>
<evidence type="ECO:0000256" key="6">
    <source>
        <dbReference type="ARBA" id="ARBA00022692"/>
    </source>
</evidence>
<sequence>MGAILATIPLGVTTLSRLQFALTAIVHFAFVATTTGMLLTTIIFEFIYAYGRGNKDQYGRLALFFSRIFIFSFATGVVTGLIMEFQFGLNWSAFARLMGDIVGVPLAIESMLAFFLESTIIGAWRFTWGMLNKKAHAWLGLAMLLSSLTSVIWIIAINAFMQNPYGFHMEGKHARLNSFITLLQNPQYLPEVLHVLFAILIVGGFLTAGISAWQILHQRDVQAFKVAVQIGLLIALPAAFIQPLQGDNQAAATVMLQPMKFTAIEGRYDNEGSKTTGAPWALAATIDEKNHKVNAITVPAMGTYFGTGKFTGMMPGMNMVAKIYHAKFDKTVAKSYDGQMDYYPPVTLLFWAMHWMVYAGYFFTMFALAATILLHRRHKLIEEHRKTLRTLGWVLWLPYITITAGWIVAEVGRYPFVVYGLLTQYDAVSPNLTMPVVAVSLGLFFIVDAFLITTMITLSHRALKRGLPALSGLEHDEDDDTSFTGGVSHA</sequence>
<evidence type="ECO:0000256" key="2">
    <source>
        <dbReference type="ARBA" id="ARBA00009819"/>
    </source>
</evidence>
<evidence type="ECO:0000256" key="4">
    <source>
        <dbReference type="ARBA" id="ARBA00022475"/>
    </source>
</evidence>
<dbReference type="GO" id="GO:0019646">
    <property type="term" value="P:aerobic electron transport chain"/>
    <property type="evidence" value="ECO:0007669"/>
    <property type="project" value="InterPro"/>
</dbReference>
<feature type="transmembrane region" description="Helical" evidence="12">
    <location>
        <begin position="394"/>
        <end position="416"/>
    </location>
</feature>
<feature type="transmembrane region" description="Helical" evidence="12">
    <location>
        <begin position="20"/>
        <end position="49"/>
    </location>
</feature>
<evidence type="ECO:0000256" key="3">
    <source>
        <dbReference type="ARBA" id="ARBA00022448"/>
    </source>
</evidence>
<dbReference type="GO" id="GO:0070069">
    <property type="term" value="C:cytochrome complex"/>
    <property type="evidence" value="ECO:0007669"/>
    <property type="project" value="UniProtKB-UniRule"/>
</dbReference>
<evidence type="ECO:0000256" key="7">
    <source>
        <dbReference type="ARBA" id="ARBA00022723"/>
    </source>
</evidence>
<dbReference type="GO" id="GO:0046872">
    <property type="term" value="F:metal ion binding"/>
    <property type="evidence" value="ECO:0007669"/>
    <property type="project" value="UniProtKB-UniRule"/>
</dbReference>
<comment type="subcellular location">
    <subcellularLocation>
        <location evidence="1">Cell membrane</location>
        <topology evidence="1">Multi-pass membrane protein</topology>
    </subcellularLocation>
</comment>
<dbReference type="STRING" id="1231336.L248_2349"/>
<protein>
    <submittedName>
        <fullName evidence="13">CydA</fullName>
    </submittedName>
</protein>
<keyword evidence="6 12" id="KW-0812">Transmembrane</keyword>
<keyword evidence="8 12" id="KW-0249">Electron transport</keyword>
<dbReference type="OrthoDB" id="9807042at2"/>
<evidence type="ECO:0000256" key="11">
    <source>
        <dbReference type="ARBA" id="ARBA00023136"/>
    </source>
</evidence>
<evidence type="ECO:0000313" key="14">
    <source>
        <dbReference type="Proteomes" id="UP000030647"/>
    </source>
</evidence>
<evidence type="ECO:0000256" key="8">
    <source>
        <dbReference type="ARBA" id="ARBA00022982"/>
    </source>
</evidence>
<proteinExistence type="inferred from homology"/>
<feature type="transmembrane region" description="Helical" evidence="12">
    <location>
        <begin position="61"/>
        <end position="82"/>
    </location>
</feature>
<keyword evidence="14" id="KW-1185">Reference proteome</keyword>
<evidence type="ECO:0000256" key="1">
    <source>
        <dbReference type="ARBA" id="ARBA00004651"/>
    </source>
</evidence>
<keyword evidence="9 12" id="KW-1133">Transmembrane helix</keyword>
<dbReference type="GO" id="GO:0016682">
    <property type="term" value="F:oxidoreductase activity, acting on diphenols and related substances as donors, oxygen as acceptor"/>
    <property type="evidence" value="ECO:0007669"/>
    <property type="project" value="TreeGrafter"/>
</dbReference>
<evidence type="ECO:0000256" key="12">
    <source>
        <dbReference type="PIRNR" id="PIRNR006446"/>
    </source>
</evidence>
<name>U4TUW2_9LACO</name>
<dbReference type="AlphaFoldDB" id="U4TUW2"/>
<dbReference type="Proteomes" id="UP000030647">
    <property type="component" value="Unassembled WGS sequence"/>
</dbReference>
<accession>U4TUW2</accession>
<dbReference type="PANTHER" id="PTHR30365:SF14">
    <property type="entry name" value="CYTOCHROME BD MENAQUINOL OXIDASE SUBUNIT I-RELATED"/>
    <property type="match status" value="1"/>
</dbReference>
<keyword evidence="4 12" id="KW-1003">Cell membrane</keyword>
<keyword evidence="3 12" id="KW-0813">Transport</keyword>
<dbReference type="PANTHER" id="PTHR30365">
    <property type="entry name" value="CYTOCHROME D UBIQUINOL OXIDASE"/>
    <property type="match status" value="1"/>
</dbReference>
<evidence type="ECO:0000256" key="9">
    <source>
        <dbReference type="ARBA" id="ARBA00022989"/>
    </source>
</evidence>
<dbReference type="GO" id="GO:0009055">
    <property type="term" value="F:electron transfer activity"/>
    <property type="evidence" value="ECO:0007669"/>
    <property type="project" value="UniProtKB-UniRule"/>
</dbReference>
<gene>
    <name evidence="13" type="primary">cydA</name>
    <name evidence="13" type="ORF">L248_2349</name>
</gene>
<dbReference type="eggNOG" id="COG1271">
    <property type="taxonomic scope" value="Bacteria"/>
</dbReference>
<keyword evidence="11 12" id="KW-0472">Membrane</keyword>
<feature type="transmembrane region" description="Helical" evidence="12">
    <location>
        <begin position="102"/>
        <end position="126"/>
    </location>
</feature>
<organism evidence="13 14">
    <name type="scientific">Schleiferilactobacillus shenzhenensis LY-73</name>
    <dbReference type="NCBI Taxonomy" id="1231336"/>
    <lineage>
        <taxon>Bacteria</taxon>
        <taxon>Bacillati</taxon>
        <taxon>Bacillota</taxon>
        <taxon>Bacilli</taxon>
        <taxon>Lactobacillales</taxon>
        <taxon>Lactobacillaceae</taxon>
        <taxon>Schleiferilactobacillus</taxon>
    </lineage>
</organism>